<dbReference type="STRING" id="7757.ENSPMAP00000001719"/>
<evidence type="ECO:0000313" key="6">
    <source>
        <dbReference type="Ensembl" id="ENSPMAP00000001719.1"/>
    </source>
</evidence>
<evidence type="ECO:0000259" key="5">
    <source>
        <dbReference type="PROSITE" id="PS50070"/>
    </source>
</evidence>
<dbReference type="SUPFAM" id="SSF57440">
    <property type="entry name" value="Kringle-like"/>
    <property type="match status" value="2"/>
</dbReference>
<dbReference type="InterPro" id="IPR000001">
    <property type="entry name" value="Kringle"/>
</dbReference>
<reference evidence="6" key="1">
    <citation type="submission" date="2025-08" db="UniProtKB">
        <authorList>
            <consortium name="Ensembl"/>
        </authorList>
    </citation>
    <scope>IDENTIFICATION</scope>
</reference>
<feature type="region of interest" description="Disordered" evidence="4">
    <location>
        <begin position="92"/>
        <end position="131"/>
    </location>
</feature>
<feature type="disulfide bond" evidence="3">
    <location>
        <begin position="208"/>
        <end position="285"/>
    </location>
</feature>
<keyword evidence="2 3" id="KW-1015">Disulfide bond</keyword>
<evidence type="ECO:0000256" key="4">
    <source>
        <dbReference type="SAM" id="MobiDB-lite"/>
    </source>
</evidence>
<keyword evidence="1 3" id="KW-0420">Kringle</keyword>
<comment type="caution">
    <text evidence="3">Lacks conserved residue(s) required for the propagation of feature annotation.</text>
</comment>
<dbReference type="CDD" id="cd00108">
    <property type="entry name" value="KR"/>
    <property type="match status" value="2"/>
</dbReference>
<dbReference type="PRINTS" id="PR00018">
    <property type="entry name" value="KRINGLE"/>
</dbReference>
<dbReference type="PANTHER" id="PTHR24261:SF16">
    <property type="entry name" value="PHOSPHOINOSITIDE-3-KINASE-INTERACTING PROTEIN 1"/>
    <property type="match status" value="1"/>
</dbReference>
<dbReference type="AlphaFoldDB" id="S4R938"/>
<dbReference type="InterPro" id="IPR050759">
    <property type="entry name" value="Serine_protease_kringle"/>
</dbReference>
<dbReference type="InterPro" id="IPR038178">
    <property type="entry name" value="Kringle_sf"/>
</dbReference>
<dbReference type="GO" id="GO:0051898">
    <property type="term" value="P:negative regulation of phosphatidylinositol 3-kinase/protein kinase B signal transduction"/>
    <property type="evidence" value="ECO:0007669"/>
    <property type="project" value="TreeGrafter"/>
</dbReference>
<dbReference type="FunFam" id="2.40.20.10:FF:000025">
    <property type="entry name" value="Plasminogen"/>
    <property type="match status" value="1"/>
</dbReference>
<dbReference type="PANTHER" id="PTHR24261">
    <property type="entry name" value="PLASMINOGEN-RELATED"/>
    <property type="match status" value="1"/>
</dbReference>
<evidence type="ECO:0000256" key="1">
    <source>
        <dbReference type="ARBA" id="ARBA00022572"/>
    </source>
</evidence>
<evidence type="ECO:0000256" key="2">
    <source>
        <dbReference type="ARBA" id="ARBA00023157"/>
    </source>
</evidence>
<feature type="domain" description="Kringle" evidence="5">
    <location>
        <begin position="10"/>
        <end position="89"/>
    </location>
</feature>
<evidence type="ECO:0000256" key="3">
    <source>
        <dbReference type="PROSITE-ProRule" id="PRU00121"/>
    </source>
</evidence>
<dbReference type="GO" id="GO:0004175">
    <property type="term" value="F:endopeptidase activity"/>
    <property type="evidence" value="ECO:0007669"/>
    <property type="project" value="TreeGrafter"/>
</dbReference>
<dbReference type="InterPro" id="IPR013806">
    <property type="entry name" value="Kringle-like"/>
</dbReference>
<proteinExistence type="predicted"/>
<feature type="domain" description="Kringle" evidence="5">
    <location>
        <begin position="207"/>
        <end position="285"/>
    </location>
</feature>
<name>S4R938_PETMA</name>
<sequence>YTQTVEWVDHCYTGSGTGYRGLQTLTASGHQCQTWASKTPHLHAYTPEGFPEAGLENNYCRNPDSDPNGPWCITQDPNVLWEYCALQRCASGPSPTGAEQRATLSRGEKNGLSVRSTNPAPNVPHYRRAIPHSRSYNPDNGPCLSLQTSYCYTQQQPPGLWCNSANNHFRRNSWEHCDIYCDSFIQTNPFARPNADTLPSTALFGQDCVFGSRGYRGAQAVTSGGKTCQAWASQSPHRHQFVPANYTDADLSLGYCRNPDGDLAGPWCYTTDSATRWQYCGIAHC</sequence>
<reference evidence="6" key="2">
    <citation type="submission" date="2025-09" db="UniProtKB">
        <authorList>
            <consortium name="Ensembl"/>
        </authorList>
    </citation>
    <scope>IDENTIFICATION</scope>
</reference>
<dbReference type="GeneTree" id="ENSGT00940000155208"/>
<dbReference type="GO" id="GO:0005102">
    <property type="term" value="F:signaling receptor binding"/>
    <property type="evidence" value="ECO:0007669"/>
    <property type="project" value="TreeGrafter"/>
</dbReference>
<dbReference type="GO" id="GO:0005615">
    <property type="term" value="C:extracellular space"/>
    <property type="evidence" value="ECO:0007669"/>
    <property type="project" value="TreeGrafter"/>
</dbReference>
<organism evidence="6">
    <name type="scientific">Petromyzon marinus</name>
    <name type="common">Sea lamprey</name>
    <dbReference type="NCBI Taxonomy" id="7757"/>
    <lineage>
        <taxon>Eukaryota</taxon>
        <taxon>Metazoa</taxon>
        <taxon>Chordata</taxon>
        <taxon>Craniata</taxon>
        <taxon>Vertebrata</taxon>
        <taxon>Cyclostomata</taxon>
        <taxon>Hyperoartia</taxon>
        <taxon>Petromyzontiformes</taxon>
        <taxon>Petromyzontidae</taxon>
        <taxon>Petromyzon</taxon>
    </lineage>
</organism>
<dbReference type="Gene3D" id="2.40.20.10">
    <property type="entry name" value="Plasminogen Kringle 4"/>
    <property type="match status" value="2"/>
</dbReference>
<dbReference type="HOGENOM" id="CLU_978417_0_0_1"/>
<dbReference type="PROSITE" id="PS00021">
    <property type="entry name" value="KRINGLE_1"/>
    <property type="match status" value="2"/>
</dbReference>
<dbReference type="OMA" id="NTIEWTE"/>
<protein>
    <recommendedName>
        <fullName evidence="5">Kringle domain-containing protein</fullName>
    </recommendedName>
</protein>
<dbReference type="PROSITE" id="PS50070">
    <property type="entry name" value="KRINGLE_2"/>
    <property type="match status" value="2"/>
</dbReference>
<accession>S4R938</accession>
<dbReference type="SMART" id="SM00130">
    <property type="entry name" value="KR"/>
    <property type="match status" value="2"/>
</dbReference>
<dbReference type="Pfam" id="PF00051">
    <property type="entry name" value="Kringle"/>
    <property type="match status" value="2"/>
</dbReference>
<dbReference type="InterPro" id="IPR018056">
    <property type="entry name" value="Kringle_CS"/>
</dbReference>
<dbReference type="Ensembl" id="ENSPMAT00000001728.1">
    <property type="protein sequence ID" value="ENSPMAP00000001719.1"/>
    <property type="gene ID" value="ENSPMAG00000001561.1"/>
</dbReference>